<dbReference type="AlphaFoldDB" id="A0A080LUF0"/>
<name>A0A080LUF0_9PROT</name>
<accession>A0A080LUF0</accession>
<proteinExistence type="predicted"/>
<organism evidence="1 2">
    <name type="scientific">Candidatus Accumulibacter phosphatis</name>
    <dbReference type="NCBI Taxonomy" id="327160"/>
    <lineage>
        <taxon>Bacteria</taxon>
        <taxon>Pseudomonadati</taxon>
        <taxon>Pseudomonadota</taxon>
        <taxon>Betaproteobacteria</taxon>
        <taxon>Candidatus Accumulibacter</taxon>
    </lineage>
</organism>
<evidence type="ECO:0000313" key="1">
    <source>
        <dbReference type="EMBL" id="KFB72141.1"/>
    </source>
</evidence>
<evidence type="ECO:0000313" key="2">
    <source>
        <dbReference type="Proteomes" id="UP000020077"/>
    </source>
</evidence>
<comment type="caution">
    <text evidence="1">The sequence shown here is derived from an EMBL/GenBank/DDBJ whole genome shotgun (WGS) entry which is preliminary data.</text>
</comment>
<reference evidence="1 2" key="1">
    <citation type="submission" date="2014-02" db="EMBL/GenBank/DDBJ databases">
        <title>Expanding our view of genomic diversity in Candidatus Accumulibacter clades.</title>
        <authorList>
            <person name="Skennerton C.T."/>
            <person name="Barr J.J."/>
            <person name="Slater F.R."/>
            <person name="Bond P.L."/>
            <person name="Tyson G.W."/>
        </authorList>
    </citation>
    <scope>NUCLEOTIDE SEQUENCE [LARGE SCALE GENOMIC DNA]</scope>
    <source>
        <strain evidence="2">BA-91</strain>
    </source>
</reference>
<sequence length="62" mass="7142">MQYCPAYRLPLRRKLGEGVIHRQLWLVGAITQQGHRWLHALGQHGLQQALAFRRTLNQNAIG</sequence>
<protein>
    <submittedName>
        <fullName evidence="1">Uncharacterized protein</fullName>
    </submittedName>
</protein>
<dbReference type="EMBL" id="JDVG02000433">
    <property type="protein sequence ID" value="KFB72141.1"/>
    <property type="molecule type" value="Genomic_DNA"/>
</dbReference>
<gene>
    <name evidence="1" type="ORF">AW09_002680</name>
</gene>
<dbReference type="Proteomes" id="UP000020077">
    <property type="component" value="Unassembled WGS sequence"/>
</dbReference>